<dbReference type="CDD" id="cd02513">
    <property type="entry name" value="CMP-NeuAc_Synthase"/>
    <property type="match status" value="1"/>
</dbReference>
<dbReference type="InterPro" id="IPR003329">
    <property type="entry name" value="Cytidylyl_trans"/>
</dbReference>
<dbReference type="AlphaFoldDB" id="A0A2H0CWH0"/>
<dbReference type="PANTHER" id="PTHR21485">
    <property type="entry name" value="HAD SUPERFAMILY MEMBERS CMAS AND KDSC"/>
    <property type="match status" value="1"/>
</dbReference>
<evidence type="ECO:0000313" key="2">
    <source>
        <dbReference type="Proteomes" id="UP000230638"/>
    </source>
</evidence>
<sequence length="240" mass="27678">MHKKLKIIALIPARGGSKGLPRKNIQPLAGKPLIAHSIEVAKKSSLINRVIVTTDDKEIAGIAKKYGAEIPFIRPAQLARDDTLPFPVLKHALEFLYEKEQYKPDIIVWLEPPNPVRDARRIDDAIRTFARDKKADSLRAVCEPDVTPYKMWTLKGKYLEPFVKKNNRAIHGAPRQGLKKVYTQNGFVFLFRYDTIMKKGNIFGDRILPYIIEDKFVNIETKEDLDFAEFYFRRAKKLKK</sequence>
<dbReference type="InterPro" id="IPR029044">
    <property type="entry name" value="Nucleotide-diphossugar_trans"/>
</dbReference>
<dbReference type="PANTHER" id="PTHR21485:SF6">
    <property type="entry name" value="N-ACYLNEURAMINATE CYTIDYLYLTRANSFERASE-RELATED"/>
    <property type="match status" value="1"/>
</dbReference>
<dbReference type="Proteomes" id="UP000230638">
    <property type="component" value="Unassembled WGS sequence"/>
</dbReference>
<dbReference type="EMBL" id="PCTL01000007">
    <property type="protein sequence ID" value="PIP73768.1"/>
    <property type="molecule type" value="Genomic_DNA"/>
</dbReference>
<organism evidence="1 2">
    <name type="scientific">Candidatus Lloydbacteria bacterium CG22_combo_CG10-13_8_21_14_all_47_15</name>
    <dbReference type="NCBI Taxonomy" id="1974635"/>
    <lineage>
        <taxon>Bacteria</taxon>
        <taxon>Candidatus Lloydiibacteriota</taxon>
    </lineage>
</organism>
<dbReference type="SUPFAM" id="SSF53448">
    <property type="entry name" value="Nucleotide-diphospho-sugar transferases"/>
    <property type="match status" value="1"/>
</dbReference>
<proteinExistence type="predicted"/>
<dbReference type="GO" id="GO:0008781">
    <property type="term" value="F:N-acylneuraminate cytidylyltransferase activity"/>
    <property type="evidence" value="ECO:0007669"/>
    <property type="project" value="TreeGrafter"/>
</dbReference>
<comment type="caution">
    <text evidence="1">The sequence shown here is derived from an EMBL/GenBank/DDBJ whole genome shotgun (WGS) entry which is preliminary data.</text>
</comment>
<name>A0A2H0CWH0_9BACT</name>
<accession>A0A2H0CWH0</accession>
<dbReference type="Pfam" id="PF02348">
    <property type="entry name" value="CTP_transf_3"/>
    <property type="match status" value="1"/>
</dbReference>
<dbReference type="Gene3D" id="3.90.550.10">
    <property type="entry name" value="Spore Coat Polysaccharide Biosynthesis Protein SpsA, Chain A"/>
    <property type="match status" value="1"/>
</dbReference>
<gene>
    <name evidence="1" type="ORF">COW88_00860</name>
</gene>
<evidence type="ECO:0000313" key="1">
    <source>
        <dbReference type="EMBL" id="PIP73768.1"/>
    </source>
</evidence>
<protein>
    <recommendedName>
        <fullName evidence="3">Acylneuraminate cytidylyltransferase</fullName>
    </recommendedName>
</protein>
<evidence type="ECO:0008006" key="3">
    <source>
        <dbReference type="Google" id="ProtNLM"/>
    </source>
</evidence>
<reference evidence="1 2" key="1">
    <citation type="submission" date="2017-09" db="EMBL/GenBank/DDBJ databases">
        <title>Depth-based differentiation of microbial function through sediment-hosted aquifers and enrichment of novel symbionts in the deep terrestrial subsurface.</title>
        <authorList>
            <person name="Probst A.J."/>
            <person name="Ladd B."/>
            <person name="Jarett J.K."/>
            <person name="Geller-Mcgrath D.E."/>
            <person name="Sieber C.M."/>
            <person name="Emerson J.B."/>
            <person name="Anantharaman K."/>
            <person name="Thomas B.C."/>
            <person name="Malmstrom R."/>
            <person name="Stieglmeier M."/>
            <person name="Klingl A."/>
            <person name="Woyke T."/>
            <person name="Ryan C.M."/>
            <person name="Banfield J.F."/>
        </authorList>
    </citation>
    <scope>NUCLEOTIDE SEQUENCE [LARGE SCALE GENOMIC DNA]</scope>
    <source>
        <strain evidence="1">CG22_combo_CG10-13_8_21_14_all_47_15</strain>
    </source>
</reference>
<dbReference type="InterPro" id="IPR050793">
    <property type="entry name" value="CMP-NeuNAc_synthase"/>
</dbReference>